<organism evidence="1 2">
    <name type="scientific">Ridgeia piscesae</name>
    <name type="common">Tubeworm</name>
    <dbReference type="NCBI Taxonomy" id="27915"/>
    <lineage>
        <taxon>Eukaryota</taxon>
        <taxon>Metazoa</taxon>
        <taxon>Spiralia</taxon>
        <taxon>Lophotrochozoa</taxon>
        <taxon>Annelida</taxon>
        <taxon>Polychaeta</taxon>
        <taxon>Sedentaria</taxon>
        <taxon>Canalipalpata</taxon>
        <taxon>Sabellida</taxon>
        <taxon>Siboglinidae</taxon>
        <taxon>Ridgeia</taxon>
    </lineage>
</organism>
<accession>A0AAD9P8N4</accession>
<reference evidence="1" key="1">
    <citation type="journal article" date="2023" name="Mol. Biol. Evol.">
        <title>Third-Generation Sequencing Reveals the Adaptive Role of the Epigenome in Three Deep-Sea Polychaetes.</title>
        <authorList>
            <person name="Perez M."/>
            <person name="Aroh O."/>
            <person name="Sun Y."/>
            <person name="Lan Y."/>
            <person name="Juniper S.K."/>
            <person name="Young C.R."/>
            <person name="Angers B."/>
            <person name="Qian P.Y."/>
        </authorList>
    </citation>
    <scope>NUCLEOTIDE SEQUENCE</scope>
    <source>
        <strain evidence="1">R07B-5</strain>
    </source>
</reference>
<gene>
    <name evidence="1" type="ORF">NP493_87g05021</name>
</gene>
<protein>
    <submittedName>
        <fullName evidence="1">Uncharacterized protein</fullName>
    </submittedName>
</protein>
<keyword evidence="2" id="KW-1185">Reference proteome</keyword>
<name>A0AAD9P8N4_RIDPI</name>
<dbReference type="Proteomes" id="UP001209878">
    <property type="component" value="Unassembled WGS sequence"/>
</dbReference>
<evidence type="ECO:0000313" key="2">
    <source>
        <dbReference type="Proteomes" id="UP001209878"/>
    </source>
</evidence>
<proteinExistence type="predicted"/>
<dbReference type="EMBL" id="JAODUO010000086">
    <property type="protein sequence ID" value="KAK2190190.1"/>
    <property type="molecule type" value="Genomic_DNA"/>
</dbReference>
<comment type="caution">
    <text evidence="1">The sequence shown here is derived from an EMBL/GenBank/DDBJ whole genome shotgun (WGS) entry which is preliminary data.</text>
</comment>
<evidence type="ECO:0000313" key="1">
    <source>
        <dbReference type="EMBL" id="KAK2190190.1"/>
    </source>
</evidence>
<sequence length="90" mass="9584">MVMVSTKVIRRKPHSAITVLLSGSTKPSKPYGNLYVSDLSGIASGVRNQTLLNADQNDSSVVSIGTNGSWLYFVNGLMRAIAANMLASQI</sequence>
<dbReference type="AlphaFoldDB" id="A0AAD9P8N4"/>